<feature type="compositionally biased region" description="Basic and acidic residues" evidence="8">
    <location>
        <begin position="943"/>
        <end position="952"/>
    </location>
</feature>
<dbReference type="PANTHER" id="PTHR47969">
    <property type="entry name" value="CHROMOSOME-ASSOCIATED KINESIN KIF4A-RELATED"/>
    <property type="match status" value="1"/>
</dbReference>
<evidence type="ECO:0000256" key="8">
    <source>
        <dbReference type="SAM" id="MobiDB-lite"/>
    </source>
</evidence>
<dbReference type="GO" id="GO:0007052">
    <property type="term" value="P:mitotic spindle organization"/>
    <property type="evidence" value="ECO:0007669"/>
    <property type="project" value="TreeGrafter"/>
</dbReference>
<dbReference type="GO" id="GO:0005737">
    <property type="term" value="C:cytoplasm"/>
    <property type="evidence" value="ECO:0007669"/>
    <property type="project" value="UniProtKB-SubCell"/>
</dbReference>
<feature type="compositionally biased region" description="Basic residues" evidence="8">
    <location>
        <begin position="1122"/>
        <end position="1132"/>
    </location>
</feature>
<feature type="compositionally biased region" description="Basic and acidic residues" evidence="8">
    <location>
        <begin position="673"/>
        <end position="685"/>
    </location>
</feature>
<evidence type="ECO:0000256" key="2">
    <source>
        <dbReference type="ARBA" id="ARBA00022490"/>
    </source>
</evidence>
<feature type="coiled-coil region" evidence="7">
    <location>
        <begin position="511"/>
        <end position="545"/>
    </location>
</feature>
<dbReference type="GO" id="GO:0008017">
    <property type="term" value="F:microtubule binding"/>
    <property type="evidence" value="ECO:0007669"/>
    <property type="project" value="InterPro"/>
</dbReference>
<dbReference type="SUPFAM" id="SSF52540">
    <property type="entry name" value="P-loop containing nucleoside triphosphate hydrolases"/>
    <property type="match status" value="1"/>
</dbReference>
<evidence type="ECO:0000256" key="3">
    <source>
        <dbReference type="ARBA" id="ARBA00022741"/>
    </source>
</evidence>
<feature type="region of interest" description="Disordered" evidence="8">
    <location>
        <begin position="647"/>
        <end position="685"/>
    </location>
</feature>
<evidence type="ECO:0000259" key="9">
    <source>
        <dbReference type="PROSITE" id="PS50067"/>
    </source>
</evidence>
<evidence type="ECO:0000256" key="6">
    <source>
        <dbReference type="PROSITE-ProRule" id="PRU00283"/>
    </source>
</evidence>
<keyword evidence="5 7" id="KW-0175">Coiled coil</keyword>
<dbReference type="InterPro" id="IPR036961">
    <property type="entry name" value="Kinesin_motor_dom_sf"/>
</dbReference>
<dbReference type="PANTHER" id="PTHR47969:SF15">
    <property type="entry name" value="CHROMOSOME-ASSOCIATED KINESIN KIF4A-RELATED"/>
    <property type="match status" value="1"/>
</dbReference>
<keyword evidence="3 6" id="KW-0547">Nucleotide-binding</keyword>
<dbReference type="GO" id="GO:0005875">
    <property type="term" value="C:microtubule associated complex"/>
    <property type="evidence" value="ECO:0007669"/>
    <property type="project" value="TreeGrafter"/>
</dbReference>
<feature type="region of interest" description="Disordered" evidence="8">
    <location>
        <begin position="473"/>
        <end position="495"/>
    </location>
</feature>
<feature type="domain" description="Kinesin motor" evidence="9">
    <location>
        <begin position="55"/>
        <end position="469"/>
    </location>
</feature>
<dbReference type="PRINTS" id="PR00380">
    <property type="entry name" value="KINESINHEAVY"/>
</dbReference>
<dbReference type="SMART" id="SM00129">
    <property type="entry name" value="KISc"/>
    <property type="match status" value="1"/>
</dbReference>
<reference evidence="10" key="1">
    <citation type="submission" date="2021-01" db="EMBL/GenBank/DDBJ databases">
        <authorList>
            <person name="Corre E."/>
            <person name="Pelletier E."/>
            <person name="Niang G."/>
            <person name="Scheremetjew M."/>
            <person name="Finn R."/>
            <person name="Kale V."/>
            <person name="Holt S."/>
            <person name="Cochrane G."/>
            <person name="Meng A."/>
            <person name="Brown T."/>
            <person name="Cohen L."/>
        </authorList>
    </citation>
    <scope>NUCLEOTIDE SEQUENCE</scope>
    <source>
        <strain evidence="10">GSO104</strain>
    </source>
</reference>
<dbReference type="AlphaFoldDB" id="A0A6V2LRX9"/>
<evidence type="ECO:0000256" key="7">
    <source>
        <dbReference type="SAM" id="Coils"/>
    </source>
</evidence>
<dbReference type="EMBL" id="HBNS01043574">
    <property type="protein sequence ID" value="CAE4643052.1"/>
    <property type="molecule type" value="Transcribed_RNA"/>
</dbReference>
<dbReference type="GO" id="GO:0051231">
    <property type="term" value="P:spindle elongation"/>
    <property type="evidence" value="ECO:0007669"/>
    <property type="project" value="TreeGrafter"/>
</dbReference>
<dbReference type="GO" id="GO:0005524">
    <property type="term" value="F:ATP binding"/>
    <property type="evidence" value="ECO:0007669"/>
    <property type="project" value="UniProtKB-UniRule"/>
</dbReference>
<feature type="region of interest" description="Disordered" evidence="8">
    <location>
        <begin position="799"/>
        <end position="846"/>
    </location>
</feature>
<keyword evidence="2" id="KW-0963">Cytoplasm</keyword>
<evidence type="ECO:0000256" key="4">
    <source>
        <dbReference type="ARBA" id="ARBA00022840"/>
    </source>
</evidence>
<dbReference type="InterPro" id="IPR001752">
    <property type="entry name" value="Kinesin_motor_dom"/>
</dbReference>
<feature type="region of interest" description="Disordered" evidence="8">
    <location>
        <begin position="862"/>
        <end position="997"/>
    </location>
</feature>
<protein>
    <recommendedName>
        <fullName evidence="9">Kinesin motor domain-containing protein</fullName>
    </recommendedName>
</protein>
<comment type="similarity">
    <text evidence="6">Belongs to the TRAFAC class myosin-kinesin ATPase superfamily. Kinesin family.</text>
</comment>
<name>A0A6V2LRX9_9STRA</name>
<dbReference type="InterPro" id="IPR027417">
    <property type="entry name" value="P-loop_NTPase"/>
</dbReference>
<keyword evidence="4 6" id="KW-0067">ATP-binding</keyword>
<comment type="subcellular location">
    <subcellularLocation>
        <location evidence="1">Cytoplasm</location>
    </subcellularLocation>
</comment>
<proteinExistence type="inferred from homology"/>
<feature type="compositionally biased region" description="Low complexity" evidence="8">
    <location>
        <begin position="1077"/>
        <end position="1088"/>
    </location>
</feature>
<gene>
    <name evidence="10" type="ORF">DBRI00130_LOCUS33832</name>
    <name evidence="11" type="ORF">DBRI00130_LOCUS33835</name>
</gene>
<evidence type="ECO:0000313" key="10">
    <source>
        <dbReference type="EMBL" id="CAE4643047.1"/>
    </source>
</evidence>
<feature type="region of interest" description="Disordered" evidence="8">
    <location>
        <begin position="1"/>
        <end position="21"/>
    </location>
</feature>
<sequence>MSLDGLKYAEDNDTSTNTSQWDEEEYTKVLQNFKSELSLTQQSNNPNSQYQENNSIKVAIRVRPTLPGTYEYTASTCVEIDDPIPPSSLHKTLHIPKSAPFTFDQILTPETSQKQMYQYCILPMMESSITNHHHSTVFTYGPSGSGKTHTMIGKAEKEVGLRRTISRSGEEEEEAEKSGMEPDWGIVPRALAHIFTRLEDEKTKRVSKKGKQRFHYEVDLTCVEFHGDKLKDLLTTMNRASSSKRLLNVMGNVAATTESSSKSSSGDLKIRDVKNETTGLMEAELVGATTITTTSYDQAMRHMKRGTMNSRVRNSGSHSMTTISITQWRKKKKKKGRDESTIGSFTTATNGAAGSKMEVDMRECKIHFVELAGADSLKRGGKVEAQRTKDNINNKSLTVLSQVLTALGRQKSEKPPTIPYTESKLTHLLRESLSSNNHKMLMIACISPSTLCLEESLRCLRYAHRVKYIESKGGGSSSFNSSAAASEEEESTSKNALNKKIEEVLEMRLQMKVMESKIMTQNNQIESLNMELQQLRERNNSYSNAISVNSEANHTGVTGNSTVEEELKDEMAQHQGDLKYMATEMLDLERQATKNKSIGKLFFNKTLLKVLAQGQTLGPSIVKVMKEVELQNDVEKAQMMELTIHESLGLPPDVPPSPTNSNDDNVDNDNEEDATKKEDGSSQKEDEILFLKSELQAVKEDRDLLRERLDFQLKQNSILEHENHAVGSVLLDATEQTNLAIPYLESHTDTTTNTDLVNLSSRLEKESIPFRESSSPIKAYLNGNTYKDPSAGIIEVDRERAKAERKKKRGRSAGAVRSRRAPLSSVNTEGGSDIGLSPGETRVHREEEEAHLASVLLSHVSHVSKTERRNLRRSRSAGRVTSRRSSLNSVDIEGGIDIGIPKESGVDHGGGAANPSSVPNFHLSKDERKRRRNRTTKQSSLNSDDHLVHEWAADPSSSVPNSHLSKTERKKRRDRSTGRRRHISKQSSFSSDSVFDGNVHTGVFGRNMVDGEGEAHFTSIPNSHLSKDERRRRRRSRSINKAGSSQPLDSSSHKAVSSRALNSSSHFDGNSNKDPPADIVDPPADIVPLVHQGDTDQRNLSNYPAFGPNYQPRKSSLDVRRSRSTSRVRSSHLKKESRSRSESVTRNRVTRNG</sequence>
<dbReference type="GO" id="GO:0003777">
    <property type="term" value="F:microtubule motor activity"/>
    <property type="evidence" value="ECO:0007669"/>
    <property type="project" value="InterPro"/>
</dbReference>
<feature type="region of interest" description="Disordered" evidence="8">
    <location>
        <begin position="1014"/>
        <end position="1153"/>
    </location>
</feature>
<feature type="region of interest" description="Disordered" evidence="8">
    <location>
        <begin position="325"/>
        <end position="346"/>
    </location>
</feature>
<dbReference type="Pfam" id="PF00225">
    <property type="entry name" value="Kinesin"/>
    <property type="match status" value="1"/>
</dbReference>
<evidence type="ECO:0000256" key="5">
    <source>
        <dbReference type="ARBA" id="ARBA00023054"/>
    </source>
</evidence>
<accession>A0A6V2LRX9</accession>
<organism evidence="10">
    <name type="scientific">Ditylum brightwellii</name>
    <dbReference type="NCBI Taxonomy" id="49249"/>
    <lineage>
        <taxon>Eukaryota</taxon>
        <taxon>Sar</taxon>
        <taxon>Stramenopiles</taxon>
        <taxon>Ochrophyta</taxon>
        <taxon>Bacillariophyta</taxon>
        <taxon>Mediophyceae</taxon>
        <taxon>Lithodesmiophycidae</taxon>
        <taxon>Lithodesmiales</taxon>
        <taxon>Lithodesmiaceae</taxon>
        <taxon>Ditylum</taxon>
    </lineage>
</organism>
<dbReference type="EMBL" id="HBNS01043571">
    <property type="protein sequence ID" value="CAE4643047.1"/>
    <property type="molecule type" value="Transcribed_RNA"/>
</dbReference>
<dbReference type="InterPro" id="IPR027640">
    <property type="entry name" value="Kinesin-like_fam"/>
</dbReference>
<evidence type="ECO:0000313" key="11">
    <source>
        <dbReference type="EMBL" id="CAE4643052.1"/>
    </source>
</evidence>
<dbReference type="PROSITE" id="PS50067">
    <property type="entry name" value="KINESIN_MOTOR_2"/>
    <property type="match status" value="1"/>
</dbReference>
<feature type="compositionally biased region" description="Polar residues" evidence="8">
    <location>
        <begin position="1039"/>
        <end position="1073"/>
    </location>
</feature>
<feature type="compositionally biased region" description="Basic and acidic residues" evidence="8">
    <location>
        <begin position="1133"/>
        <end position="1145"/>
    </location>
</feature>
<evidence type="ECO:0000256" key="1">
    <source>
        <dbReference type="ARBA" id="ARBA00004496"/>
    </source>
</evidence>
<feature type="binding site" evidence="6">
    <location>
        <begin position="141"/>
        <end position="148"/>
    </location>
    <ligand>
        <name>ATP</name>
        <dbReference type="ChEBI" id="CHEBI:30616"/>
    </ligand>
</feature>
<keyword evidence="6" id="KW-0505">Motor protein</keyword>
<feature type="compositionally biased region" description="Basic residues" evidence="8">
    <location>
        <begin position="968"/>
        <end position="984"/>
    </location>
</feature>
<dbReference type="Gene3D" id="3.40.850.10">
    <property type="entry name" value="Kinesin motor domain"/>
    <property type="match status" value="1"/>
</dbReference>
<dbReference type="GO" id="GO:0007018">
    <property type="term" value="P:microtubule-based movement"/>
    <property type="evidence" value="ECO:0007669"/>
    <property type="project" value="InterPro"/>
</dbReference>
<feature type="compositionally biased region" description="Polar residues" evidence="8">
    <location>
        <begin position="955"/>
        <end position="964"/>
    </location>
</feature>